<proteinExistence type="predicted"/>
<sequence length="114" mass="12776">MKLKDILTDEVAKFGAGTSDDLESRPVEPGTILEVRHIAVENRTTAYTRLVIGVADGLSFFQKEEEDTPAANNIYWTRSKFLIPAGKKLRARLTGCIAGDNLHMTYEGYLWEVE</sequence>
<evidence type="ECO:0000313" key="1">
    <source>
        <dbReference type="EMBL" id="QJA51728.1"/>
    </source>
</evidence>
<dbReference type="EMBL" id="MT144285">
    <property type="protein sequence ID" value="QJA51728.1"/>
    <property type="molecule type" value="Genomic_DNA"/>
</dbReference>
<reference evidence="1" key="1">
    <citation type="submission" date="2020-03" db="EMBL/GenBank/DDBJ databases">
        <title>The deep terrestrial virosphere.</title>
        <authorList>
            <person name="Holmfeldt K."/>
            <person name="Nilsson E."/>
            <person name="Simone D."/>
            <person name="Lopez-Fernandez M."/>
            <person name="Wu X."/>
            <person name="de Brujin I."/>
            <person name="Lundin D."/>
            <person name="Andersson A."/>
            <person name="Bertilsson S."/>
            <person name="Dopson M."/>
        </authorList>
    </citation>
    <scope>NUCLEOTIDE SEQUENCE</scope>
    <source>
        <strain evidence="1">TM448A02269</strain>
    </source>
</reference>
<protein>
    <submittedName>
        <fullName evidence="1">Uncharacterized protein</fullName>
    </submittedName>
</protein>
<name>A0A6H1ZW38_9ZZZZ</name>
<organism evidence="1">
    <name type="scientific">viral metagenome</name>
    <dbReference type="NCBI Taxonomy" id="1070528"/>
    <lineage>
        <taxon>unclassified sequences</taxon>
        <taxon>metagenomes</taxon>
        <taxon>organismal metagenomes</taxon>
    </lineage>
</organism>
<accession>A0A6H1ZW38</accession>
<dbReference type="AlphaFoldDB" id="A0A6H1ZW38"/>
<gene>
    <name evidence="1" type="ORF">TM448A02269_0009</name>
</gene>